<proteinExistence type="inferred from homology"/>
<feature type="domain" description="VWFA" evidence="9">
    <location>
        <begin position="85"/>
        <end position="256"/>
    </location>
</feature>
<comment type="subcellular location">
    <subcellularLocation>
        <location evidence="1">Membrane</location>
        <topology evidence="1">Single-pass type I membrane protein</topology>
    </subcellularLocation>
</comment>
<gene>
    <name evidence="11" type="primary">ANTXRL</name>
</gene>
<evidence type="ECO:0000256" key="7">
    <source>
        <dbReference type="ARBA" id="ARBA00023136"/>
    </source>
</evidence>
<accession>A0A6P6HDJ7</accession>
<evidence type="ECO:0000256" key="1">
    <source>
        <dbReference type="ARBA" id="ARBA00004479"/>
    </source>
</evidence>
<dbReference type="GeneID" id="112854361"/>
<keyword evidence="5 8" id="KW-0732">Signal</keyword>
<evidence type="ECO:0000313" key="10">
    <source>
        <dbReference type="Proteomes" id="UP000515131"/>
    </source>
</evidence>
<evidence type="ECO:0000256" key="8">
    <source>
        <dbReference type="SAM" id="SignalP"/>
    </source>
</evidence>
<keyword evidence="4" id="KW-0479">Metal-binding</keyword>
<evidence type="ECO:0000256" key="6">
    <source>
        <dbReference type="ARBA" id="ARBA00022989"/>
    </source>
</evidence>
<evidence type="ECO:0000259" key="9">
    <source>
        <dbReference type="PROSITE" id="PS50234"/>
    </source>
</evidence>
<protein>
    <submittedName>
        <fullName evidence="11">Anthrax toxin receptor-like</fullName>
    </submittedName>
</protein>
<dbReference type="GO" id="GO:0046872">
    <property type="term" value="F:metal ion binding"/>
    <property type="evidence" value="ECO:0007669"/>
    <property type="project" value="UniProtKB-KW"/>
</dbReference>
<dbReference type="FunFam" id="3.40.50.410:FF:000024">
    <property type="entry name" value="Anthrax toxin receptor"/>
    <property type="match status" value="1"/>
</dbReference>
<evidence type="ECO:0000256" key="2">
    <source>
        <dbReference type="ARBA" id="ARBA00008095"/>
    </source>
</evidence>
<evidence type="ECO:0000313" key="11">
    <source>
        <dbReference type="RefSeq" id="XP_025773608.1"/>
    </source>
</evidence>
<dbReference type="InterPro" id="IPR013783">
    <property type="entry name" value="Ig-like_fold"/>
</dbReference>
<dbReference type="AlphaFoldDB" id="A0A6P6HDJ7"/>
<keyword evidence="6" id="KW-1133">Transmembrane helix</keyword>
<dbReference type="SUPFAM" id="SSF53300">
    <property type="entry name" value="vWA-like"/>
    <property type="match status" value="1"/>
</dbReference>
<dbReference type="GO" id="GO:0005886">
    <property type="term" value="C:plasma membrane"/>
    <property type="evidence" value="ECO:0007669"/>
    <property type="project" value="TreeGrafter"/>
</dbReference>
<dbReference type="GO" id="GO:0004888">
    <property type="term" value="F:transmembrane signaling receptor activity"/>
    <property type="evidence" value="ECO:0007669"/>
    <property type="project" value="TreeGrafter"/>
</dbReference>
<feature type="signal peptide" evidence="8">
    <location>
        <begin position="1"/>
        <end position="26"/>
    </location>
</feature>
<dbReference type="KEGG" id="pcoo:112854361"/>
<reference evidence="11" key="1">
    <citation type="submission" date="2025-08" db="UniProtKB">
        <authorList>
            <consortium name="RefSeq"/>
        </authorList>
    </citation>
    <scope>IDENTIFICATION</scope>
    <source>
        <tissue evidence="11">Blood</tissue>
    </source>
</reference>
<organism evidence="10 11">
    <name type="scientific">Puma concolor</name>
    <name type="common">Mountain lion</name>
    <name type="synonym">Felis concolor</name>
    <dbReference type="NCBI Taxonomy" id="9696"/>
    <lineage>
        <taxon>Eukaryota</taxon>
        <taxon>Metazoa</taxon>
        <taxon>Chordata</taxon>
        <taxon>Craniata</taxon>
        <taxon>Vertebrata</taxon>
        <taxon>Euteleostomi</taxon>
        <taxon>Mammalia</taxon>
        <taxon>Eutheria</taxon>
        <taxon>Laurasiatheria</taxon>
        <taxon>Carnivora</taxon>
        <taxon>Feliformia</taxon>
        <taxon>Felidae</taxon>
        <taxon>Felinae</taxon>
        <taxon>Puma</taxon>
    </lineage>
</organism>
<dbReference type="PROSITE" id="PS50234">
    <property type="entry name" value="VWFA"/>
    <property type="match status" value="1"/>
</dbReference>
<dbReference type="InterPro" id="IPR008400">
    <property type="entry name" value="Anthrax_toxin_rcpt_extracel"/>
</dbReference>
<dbReference type="Proteomes" id="UP000515131">
    <property type="component" value="Unplaced"/>
</dbReference>
<dbReference type="GO" id="GO:0009986">
    <property type="term" value="C:cell surface"/>
    <property type="evidence" value="ECO:0007669"/>
    <property type="project" value="TreeGrafter"/>
</dbReference>
<sequence length="485" mass="54174">MGSYGLGVLGPALFLLLVLRPPLLKAGSLRHSVRGSRDLHGLVLSGKSLHNYLRPKGGTVHHLRSHYSRDNPEKDTRQSCQSAYDLYFILDKSGSVNNNWMDIYNLVEDFVKKFENPKLRISFITYSTEGHTLMKLTSDKNEISDGLNKLQNTVPTGATNMHEGFKKANEQIEKANSGENKVPSMIISLTDGTLLPESFDETKYEAAKARKMGSTIYAIGVKDYRKDQLLEIADSPEHMIGVDNGFKELRSIVEPLTSKACIEITKVEPVHLCAGEDYEIMISGKGFNNAINKEEVICRFRFSDDKFFDKKATTVDDNTITCSGVMIQKPDQLVHVEVSLNNAISFIRSDANITSDNCMSARPCKEPPVQKIVMAPVRECIRPRPVVVPCRCRGGGIRRIERRCLNFARLRPPCMKYPCTPKICLLPCTPKICFPPSQECFPISNCYSCCQCPSRKCSRLPSRMLPLMDPSSRALCGTTLSLPPP</sequence>
<evidence type="ECO:0000256" key="3">
    <source>
        <dbReference type="ARBA" id="ARBA00022692"/>
    </source>
</evidence>
<dbReference type="PANTHER" id="PTHR16059:SF16">
    <property type="entry name" value="ANTHRAX TOXIN RECEPTOR-LIKE"/>
    <property type="match status" value="1"/>
</dbReference>
<comment type="similarity">
    <text evidence="2">Belongs to the ATR family.</text>
</comment>
<keyword evidence="7" id="KW-0472">Membrane</keyword>
<keyword evidence="3" id="KW-0812">Transmembrane</keyword>
<dbReference type="InterPro" id="IPR002035">
    <property type="entry name" value="VWF_A"/>
</dbReference>
<dbReference type="InterPro" id="IPR036465">
    <property type="entry name" value="vWFA_dom_sf"/>
</dbReference>
<evidence type="ECO:0000256" key="5">
    <source>
        <dbReference type="ARBA" id="ARBA00022729"/>
    </source>
</evidence>
<dbReference type="PANTHER" id="PTHR16059">
    <property type="entry name" value="ANTHRAX TOXIN RECEPTOR"/>
    <property type="match status" value="1"/>
</dbReference>
<evidence type="ECO:0000256" key="4">
    <source>
        <dbReference type="ARBA" id="ARBA00022723"/>
    </source>
</evidence>
<dbReference type="SMART" id="SM00327">
    <property type="entry name" value="VWA"/>
    <property type="match status" value="1"/>
</dbReference>
<keyword evidence="10" id="KW-1185">Reference proteome</keyword>
<dbReference type="Pfam" id="PF05587">
    <property type="entry name" value="Anth_Ig"/>
    <property type="match status" value="1"/>
</dbReference>
<name>A0A6P6HDJ7_PUMCO</name>
<dbReference type="Pfam" id="PF00092">
    <property type="entry name" value="VWA"/>
    <property type="match status" value="1"/>
</dbReference>
<feature type="chain" id="PRO_5028313785" evidence="8">
    <location>
        <begin position="27"/>
        <end position="485"/>
    </location>
</feature>
<dbReference type="RefSeq" id="XP_025773608.1">
    <property type="nucleotide sequence ID" value="XM_025917823.1"/>
</dbReference>
<dbReference type="CTD" id="195977"/>
<dbReference type="Gene3D" id="3.40.50.410">
    <property type="entry name" value="von Willebrand factor, type A domain"/>
    <property type="match status" value="1"/>
</dbReference>
<dbReference type="Gene3D" id="2.60.40.10">
    <property type="entry name" value="Immunoglobulins"/>
    <property type="match status" value="1"/>
</dbReference>